<feature type="region of interest" description="Disordered" evidence="3">
    <location>
        <begin position="365"/>
        <end position="412"/>
    </location>
</feature>
<keyword evidence="6" id="KW-1185">Reference proteome</keyword>
<organism evidence="5 6">
    <name type="scientific">Hermanssonia centrifuga</name>
    <dbReference type="NCBI Taxonomy" id="98765"/>
    <lineage>
        <taxon>Eukaryota</taxon>
        <taxon>Fungi</taxon>
        <taxon>Dikarya</taxon>
        <taxon>Basidiomycota</taxon>
        <taxon>Agaricomycotina</taxon>
        <taxon>Agaricomycetes</taxon>
        <taxon>Polyporales</taxon>
        <taxon>Meruliaceae</taxon>
        <taxon>Hermanssonia</taxon>
    </lineage>
</organism>
<accession>A0A2R6NUA4</accession>
<feature type="domain" description="ELYS-like" evidence="4">
    <location>
        <begin position="42"/>
        <end position="253"/>
    </location>
</feature>
<evidence type="ECO:0000313" key="5">
    <source>
        <dbReference type="EMBL" id="PSR76767.1"/>
    </source>
</evidence>
<proteinExistence type="predicted"/>
<evidence type="ECO:0000256" key="3">
    <source>
        <dbReference type="SAM" id="MobiDB-lite"/>
    </source>
</evidence>
<protein>
    <recommendedName>
        <fullName evidence="4">ELYS-like domain-containing protein</fullName>
    </recommendedName>
</protein>
<gene>
    <name evidence="5" type="ORF">PHLCEN_2v8219</name>
</gene>
<feature type="region of interest" description="Disordered" evidence="3">
    <location>
        <begin position="508"/>
        <end position="542"/>
    </location>
</feature>
<evidence type="ECO:0000259" key="4">
    <source>
        <dbReference type="Pfam" id="PF13934"/>
    </source>
</evidence>
<feature type="compositionally biased region" description="Polar residues" evidence="3">
    <location>
        <begin position="597"/>
        <end position="611"/>
    </location>
</feature>
<dbReference type="AlphaFoldDB" id="A0A2R6NUA4"/>
<evidence type="ECO:0000256" key="1">
    <source>
        <dbReference type="ARBA" id="ARBA00004123"/>
    </source>
</evidence>
<evidence type="ECO:0000313" key="6">
    <source>
        <dbReference type="Proteomes" id="UP000186601"/>
    </source>
</evidence>
<dbReference type="GO" id="GO:0005634">
    <property type="term" value="C:nucleus"/>
    <property type="evidence" value="ECO:0007669"/>
    <property type="project" value="UniProtKB-SubCell"/>
</dbReference>
<dbReference type="InterPro" id="IPR025151">
    <property type="entry name" value="ELYS_dom"/>
</dbReference>
<dbReference type="Pfam" id="PF13934">
    <property type="entry name" value="ELYS"/>
    <property type="match status" value="1"/>
</dbReference>
<name>A0A2R6NUA4_9APHY</name>
<keyword evidence="2" id="KW-0539">Nucleus</keyword>
<feature type="compositionally biased region" description="Basic and acidic residues" evidence="3">
    <location>
        <begin position="562"/>
        <end position="579"/>
    </location>
</feature>
<comment type="subcellular location">
    <subcellularLocation>
        <location evidence="1">Nucleus</location>
    </subcellularLocation>
</comment>
<sequence length="777" mass="86099">MDSDEEELPLLTLFGYDDNNLAFDEDVCRSIENRRAQMSDVLIFDILLSLGGIKVPDSLYPPRDFSTLRRLLNAIETSTYDAMKKDGLIYFLLKWHTDGRDAKYQHSRGIPPQFVSLADAYWYLDSGENVARAVSLLSDARINRDYTSKILQAISLDSDSQRLILKYIRTAKPLLTEPDDIDAYSIALAESSLFEAWQYQRTFADGTETRARLLRNILTWCLTPNPRSKPLTQLLSFPLSNYEQTLLHGFALQPPKSLPSSCIPVIRDLACVRLIQGGQYAAAVKLDRQFANSPIPGKLSEQARRVAQDRSQTMEEILAVMPAIERQLLEEELDEMPPSQSDASSFLNPPSDLGMSWEQIPHPWTNGVGFSSTHQQKARLNLERQPKQSESISHRSGAPRFGGPSSTVPTGASTSFTAVREMFDSLSSGKPPVSDTHREPGEASRFIPLAASKTELSLFARVAPANGIPRGPSIHMKTSSPSKYPIPFRQQEPVSLFDHVGSANSAPNAFYQPPAVSKGTKRPFQDVTPPSRPPIYQGDVSSGSAFDVSAMLNEPASDEEDVQMHESDGDADDRQHIPDSPRQQSPVSAELPEFSFSVFQPSADSGRQTGSHSRESTPMVPPGAFQEGESEDGSEHAEEEEEAGQDVLRYEELRSASSKRPTRPTRIPQARKVQREVELTRSIPGSFMDEEEEDVIAPLPSSTPSRRPRKSRAAKDESTRPIRRSSRLSVMSTSERGSSSPEPILSPEKSTRTRKSTGSRTPAAGAPSRSTRSRKQR</sequence>
<dbReference type="OrthoDB" id="20729at2759"/>
<evidence type="ECO:0000256" key="2">
    <source>
        <dbReference type="ARBA" id="ARBA00023242"/>
    </source>
</evidence>
<dbReference type="STRING" id="98765.A0A2R6NUA4"/>
<dbReference type="Proteomes" id="UP000186601">
    <property type="component" value="Unassembled WGS sequence"/>
</dbReference>
<comment type="caution">
    <text evidence="5">The sequence shown here is derived from an EMBL/GenBank/DDBJ whole genome shotgun (WGS) entry which is preliminary data.</text>
</comment>
<feature type="region of interest" description="Disordered" evidence="3">
    <location>
        <begin position="554"/>
        <end position="777"/>
    </location>
</feature>
<feature type="compositionally biased region" description="Acidic residues" evidence="3">
    <location>
        <begin position="628"/>
        <end position="644"/>
    </location>
</feature>
<feature type="compositionally biased region" description="Polar residues" evidence="3">
    <location>
        <begin position="727"/>
        <end position="741"/>
    </location>
</feature>
<reference evidence="5 6" key="1">
    <citation type="submission" date="2018-02" db="EMBL/GenBank/DDBJ databases">
        <title>Genome sequence of the basidiomycete white-rot fungus Phlebia centrifuga.</title>
        <authorList>
            <person name="Granchi Z."/>
            <person name="Peng M."/>
            <person name="de Vries R.P."/>
            <person name="Hilden K."/>
            <person name="Makela M.R."/>
            <person name="Grigoriev I."/>
            <person name="Riley R."/>
        </authorList>
    </citation>
    <scope>NUCLEOTIDE SEQUENCE [LARGE SCALE GENOMIC DNA]</scope>
    <source>
        <strain evidence="5 6">FBCC195</strain>
    </source>
</reference>
<dbReference type="EMBL" id="MLYV02000835">
    <property type="protein sequence ID" value="PSR76767.1"/>
    <property type="molecule type" value="Genomic_DNA"/>
</dbReference>